<organism evidence="2">
    <name type="scientific">bioreactor metagenome</name>
    <dbReference type="NCBI Taxonomy" id="1076179"/>
    <lineage>
        <taxon>unclassified sequences</taxon>
        <taxon>metagenomes</taxon>
        <taxon>ecological metagenomes</taxon>
    </lineage>
</organism>
<dbReference type="AlphaFoldDB" id="A0A645HG98"/>
<dbReference type="GO" id="GO:0016020">
    <property type="term" value="C:membrane"/>
    <property type="evidence" value="ECO:0007669"/>
    <property type="project" value="InterPro"/>
</dbReference>
<gene>
    <name evidence="2" type="primary">secA_49</name>
    <name evidence="2" type="ORF">SDC9_182177</name>
</gene>
<dbReference type="Gene3D" id="1.10.3060.10">
    <property type="entry name" value="Helical scaffold and wing domains of SecA"/>
    <property type="match status" value="1"/>
</dbReference>
<accession>A0A645HG98</accession>
<dbReference type="InterPro" id="IPR011116">
    <property type="entry name" value="SecA_Wing/Scaffold"/>
</dbReference>
<protein>
    <submittedName>
        <fullName evidence="2">Protein translocase subunit SecA</fullName>
    </submittedName>
</protein>
<evidence type="ECO:0000313" key="2">
    <source>
        <dbReference type="EMBL" id="MPN34683.1"/>
    </source>
</evidence>
<comment type="caution">
    <text evidence="2">The sequence shown here is derived from an EMBL/GenBank/DDBJ whole genome shotgun (WGS) entry which is preliminary data.</text>
</comment>
<reference evidence="2" key="1">
    <citation type="submission" date="2019-08" db="EMBL/GenBank/DDBJ databases">
        <authorList>
            <person name="Kucharzyk K."/>
            <person name="Murdoch R.W."/>
            <person name="Higgins S."/>
            <person name="Loffler F."/>
        </authorList>
    </citation>
    <scope>NUCLEOTIDE SEQUENCE</scope>
</reference>
<evidence type="ECO:0000259" key="1">
    <source>
        <dbReference type="Pfam" id="PF07516"/>
    </source>
</evidence>
<dbReference type="SUPFAM" id="SSF81886">
    <property type="entry name" value="Helical scaffold and wing domains of SecA"/>
    <property type="match status" value="1"/>
</dbReference>
<name>A0A645HG98_9ZZZZ</name>
<dbReference type="EMBL" id="VSSQ01087847">
    <property type="protein sequence ID" value="MPN34683.1"/>
    <property type="molecule type" value="Genomic_DNA"/>
</dbReference>
<proteinExistence type="predicted"/>
<sequence>MEQRRLIYTQRDEILAMDNITDLVKNLYGQFIDRISVNFEMQGKTNQAKVYAHELLKKLNISEEIIENGFNDNGRASKIWMDDAWRNYEEIHGEDKQLEKMVFLTILDRQWMEHVDNMDRVKKGIYLRQYASIKPVDAFKEEAVERFENMMDNITEQTVLTLASAPKQEGQEED</sequence>
<dbReference type="GO" id="GO:0017038">
    <property type="term" value="P:protein import"/>
    <property type="evidence" value="ECO:0007669"/>
    <property type="project" value="InterPro"/>
</dbReference>
<dbReference type="Pfam" id="PF07516">
    <property type="entry name" value="SecA_SW"/>
    <property type="match status" value="1"/>
</dbReference>
<dbReference type="InterPro" id="IPR036266">
    <property type="entry name" value="SecA_Wing/Scaffold_sf"/>
</dbReference>
<feature type="domain" description="SecA Wing/Scaffold" evidence="1">
    <location>
        <begin position="2"/>
        <end position="163"/>
    </location>
</feature>